<protein>
    <recommendedName>
        <fullName evidence="3">2-C-methyl-D-erythritol 4-phosphate cytidylyltransferase</fullName>
        <ecNumber evidence="3">2.7.7.60</ecNumber>
    </recommendedName>
    <alternativeName>
        <fullName evidence="3">4-diphosphocytidyl-2C-methyl-D-erythritol synthase</fullName>
    </alternativeName>
    <alternativeName>
        <fullName evidence="3">MEP cytidylyltransferase</fullName>
        <shortName evidence="3">MCT</shortName>
    </alternativeName>
</protein>
<proteinExistence type="inferred from homology"/>
<dbReference type="GO" id="GO:0050518">
    <property type="term" value="F:2-C-methyl-D-erythritol 4-phosphate cytidylyltransferase activity"/>
    <property type="evidence" value="ECO:0007669"/>
    <property type="project" value="UniProtKB-EC"/>
</dbReference>
<dbReference type="PANTHER" id="PTHR32125">
    <property type="entry name" value="2-C-METHYL-D-ERYTHRITOL 4-PHOSPHATE CYTIDYLYLTRANSFERASE, CHLOROPLASTIC"/>
    <property type="match status" value="1"/>
</dbReference>
<feature type="site" description="Positions MEP for the nucleophilic attack" evidence="3">
    <location>
        <position position="159"/>
    </location>
</feature>
<dbReference type="HAMAP" id="MF_00108">
    <property type="entry name" value="IspD"/>
    <property type="match status" value="1"/>
</dbReference>
<keyword evidence="1 3" id="KW-0808">Transferase</keyword>
<dbReference type="RefSeq" id="WP_380896330.1">
    <property type="nucleotide sequence ID" value="NZ_JBHTKY010000013.1"/>
</dbReference>
<feature type="site" description="Transition state stabilizer" evidence="3">
    <location>
        <position position="23"/>
    </location>
</feature>
<dbReference type="Proteomes" id="UP001597205">
    <property type="component" value="Unassembled WGS sequence"/>
</dbReference>
<dbReference type="EMBL" id="JBHTKY010000013">
    <property type="protein sequence ID" value="MFD1165989.1"/>
    <property type="molecule type" value="Genomic_DNA"/>
</dbReference>
<dbReference type="Pfam" id="PF01128">
    <property type="entry name" value="IspD"/>
    <property type="match status" value="1"/>
</dbReference>
<dbReference type="CDD" id="cd02516">
    <property type="entry name" value="CDP-ME_synthetase"/>
    <property type="match status" value="1"/>
</dbReference>
<organism evidence="4 5">
    <name type="scientific">Sphingobacterium daejeonense</name>
    <dbReference type="NCBI Taxonomy" id="371142"/>
    <lineage>
        <taxon>Bacteria</taxon>
        <taxon>Pseudomonadati</taxon>
        <taxon>Bacteroidota</taxon>
        <taxon>Sphingobacteriia</taxon>
        <taxon>Sphingobacteriales</taxon>
        <taxon>Sphingobacteriaceae</taxon>
        <taxon>Sphingobacterium</taxon>
    </lineage>
</organism>
<dbReference type="NCBIfam" id="NF001186">
    <property type="entry name" value="PRK00155.2-3"/>
    <property type="match status" value="1"/>
</dbReference>
<comment type="function">
    <text evidence="3">Catalyzes the formation of 4-diphosphocytidyl-2-C-methyl-D-erythritol from CTP and 2-C-methyl-D-erythritol 4-phosphate (MEP).</text>
</comment>
<evidence type="ECO:0000256" key="1">
    <source>
        <dbReference type="ARBA" id="ARBA00022679"/>
    </source>
</evidence>
<comment type="similarity">
    <text evidence="3">Belongs to the IspD/TarI cytidylyltransferase family. IspD subfamily.</text>
</comment>
<dbReference type="EC" id="2.7.7.60" evidence="3"/>
<comment type="catalytic activity">
    <reaction evidence="3">
        <text>2-C-methyl-D-erythritol 4-phosphate + CTP + H(+) = 4-CDP-2-C-methyl-D-erythritol + diphosphate</text>
        <dbReference type="Rhea" id="RHEA:13429"/>
        <dbReference type="ChEBI" id="CHEBI:15378"/>
        <dbReference type="ChEBI" id="CHEBI:33019"/>
        <dbReference type="ChEBI" id="CHEBI:37563"/>
        <dbReference type="ChEBI" id="CHEBI:57823"/>
        <dbReference type="ChEBI" id="CHEBI:58262"/>
        <dbReference type="EC" id="2.7.7.60"/>
    </reaction>
</comment>
<comment type="pathway">
    <text evidence="3">Isoprenoid biosynthesis; isopentenyl diphosphate biosynthesis via DXP pathway; isopentenyl diphosphate from 1-deoxy-D-xylulose 5-phosphate: step 2/6.</text>
</comment>
<evidence type="ECO:0000313" key="4">
    <source>
        <dbReference type="EMBL" id="MFD1165989.1"/>
    </source>
</evidence>
<evidence type="ECO:0000256" key="2">
    <source>
        <dbReference type="ARBA" id="ARBA00022695"/>
    </source>
</evidence>
<comment type="caution">
    <text evidence="4">The sequence shown here is derived from an EMBL/GenBank/DDBJ whole genome shotgun (WGS) entry which is preliminary data.</text>
</comment>
<dbReference type="InterPro" id="IPR050088">
    <property type="entry name" value="IspD/TarI_cytidylyltransf_bact"/>
</dbReference>
<dbReference type="NCBIfam" id="TIGR00453">
    <property type="entry name" value="ispD"/>
    <property type="match status" value="1"/>
</dbReference>
<reference evidence="5" key="1">
    <citation type="journal article" date="2019" name="Int. J. Syst. Evol. Microbiol.">
        <title>The Global Catalogue of Microorganisms (GCM) 10K type strain sequencing project: providing services to taxonomists for standard genome sequencing and annotation.</title>
        <authorList>
            <consortium name="The Broad Institute Genomics Platform"/>
            <consortium name="The Broad Institute Genome Sequencing Center for Infectious Disease"/>
            <person name="Wu L."/>
            <person name="Ma J."/>
        </authorList>
    </citation>
    <scope>NUCLEOTIDE SEQUENCE [LARGE SCALE GENOMIC DNA]</scope>
    <source>
        <strain evidence="5">CCUG 52468</strain>
    </source>
</reference>
<feature type="site" description="Transition state stabilizer" evidence="3">
    <location>
        <position position="16"/>
    </location>
</feature>
<dbReference type="InterPro" id="IPR034683">
    <property type="entry name" value="IspD/TarI"/>
</dbReference>
<keyword evidence="2 3" id="KW-0548">Nucleotidyltransferase</keyword>
<gene>
    <name evidence="3" type="primary">ispD</name>
    <name evidence="4" type="ORF">ACFQ2C_10265</name>
</gene>
<dbReference type="PANTHER" id="PTHR32125:SF4">
    <property type="entry name" value="2-C-METHYL-D-ERYTHRITOL 4-PHOSPHATE CYTIDYLYLTRANSFERASE, CHLOROPLASTIC"/>
    <property type="match status" value="1"/>
</dbReference>
<keyword evidence="5" id="KW-1185">Reference proteome</keyword>
<dbReference type="InterPro" id="IPR029044">
    <property type="entry name" value="Nucleotide-diphossugar_trans"/>
</dbReference>
<dbReference type="SUPFAM" id="SSF53448">
    <property type="entry name" value="Nucleotide-diphospho-sugar transferases"/>
    <property type="match status" value="1"/>
</dbReference>
<name>A0ABW3RLU8_9SPHI</name>
<evidence type="ECO:0000256" key="3">
    <source>
        <dbReference type="HAMAP-Rule" id="MF_00108"/>
    </source>
</evidence>
<sequence>MSTNFTILVAAGTGSRIGGNLPKQFLLLDSKPILMHTIEKFAHSSSKPQIILVLSESMLQYWKELCTEYNFEIQHYIAIGGNTRFQSVRNGLELIKKENLSLKDVKVAVHDGARPLISTVLIDELFNTCTVEKPAVIPAVQSTNSVRIGTPENSNAIDRQSVWLVQTPQLFMGNLLVEAYMQTEECYFTDDASVVEKLSNNLYLLPGDQQNLKITYEEDLAIAQLLFNKSKRSL</sequence>
<feature type="site" description="Positions MEP for the nucleophilic attack" evidence="3">
    <location>
        <position position="213"/>
    </location>
</feature>
<dbReference type="Gene3D" id="3.90.550.10">
    <property type="entry name" value="Spore Coat Polysaccharide Biosynthesis Protein SpsA, Chain A"/>
    <property type="match status" value="1"/>
</dbReference>
<dbReference type="InterPro" id="IPR001228">
    <property type="entry name" value="IspD"/>
</dbReference>
<evidence type="ECO:0000313" key="5">
    <source>
        <dbReference type="Proteomes" id="UP001597205"/>
    </source>
</evidence>
<keyword evidence="3" id="KW-0414">Isoprene biosynthesis</keyword>
<accession>A0ABW3RLU8</accession>